<accession>A0A0J8AP29</accession>
<keyword evidence="3" id="KW-1185">Reference proteome</keyword>
<keyword evidence="1" id="KW-0732">Signal</keyword>
<feature type="signal peptide" evidence="1">
    <location>
        <begin position="1"/>
        <end position="32"/>
    </location>
</feature>
<dbReference type="PATRIC" id="fig|1114963.3.peg.1809"/>
<dbReference type="Proteomes" id="UP000052268">
    <property type="component" value="Unassembled WGS sequence"/>
</dbReference>
<dbReference type="GO" id="GO:0016829">
    <property type="term" value="F:lyase activity"/>
    <property type="evidence" value="ECO:0007669"/>
    <property type="project" value="UniProtKB-KW"/>
</dbReference>
<keyword evidence="2" id="KW-0456">Lyase</keyword>
<dbReference type="InterPro" id="IPR039513">
    <property type="entry name" value="PL-6"/>
</dbReference>
<feature type="chain" id="PRO_5005294056" evidence="1">
    <location>
        <begin position="33"/>
        <end position="750"/>
    </location>
</feature>
<reference evidence="2 3" key="1">
    <citation type="journal article" date="2015" name="G3 (Bethesda)">
        <title>Insights into Ongoing Evolution of the Hexachlorocyclohexane Catabolic Pathway from Comparative Genomics of Ten Sphingomonadaceae Strains.</title>
        <authorList>
            <person name="Pearce S.L."/>
            <person name="Oakeshott J.G."/>
            <person name="Pandey G."/>
        </authorList>
    </citation>
    <scope>NUCLEOTIDE SEQUENCE [LARGE SCALE GENOMIC DNA]</scope>
    <source>
        <strain evidence="2 3">LL02</strain>
    </source>
</reference>
<protein>
    <submittedName>
        <fullName evidence="2">Alginate lyase</fullName>
    </submittedName>
</protein>
<dbReference type="OrthoDB" id="6475864at2"/>
<name>A0A0J8AP29_9SPHN</name>
<dbReference type="SUPFAM" id="SSF51126">
    <property type="entry name" value="Pectin lyase-like"/>
    <property type="match status" value="2"/>
</dbReference>
<evidence type="ECO:0000313" key="2">
    <source>
        <dbReference type="EMBL" id="KMS56245.1"/>
    </source>
</evidence>
<dbReference type="SMART" id="SM00710">
    <property type="entry name" value="PbH1"/>
    <property type="match status" value="7"/>
</dbReference>
<dbReference type="AlphaFoldDB" id="A0A0J8AP29"/>
<dbReference type="EMBL" id="JACU01000004">
    <property type="protein sequence ID" value="KMS56245.1"/>
    <property type="molecule type" value="Genomic_DNA"/>
</dbReference>
<dbReference type="InterPro" id="IPR012334">
    <property type="entry name" value="Pectin_lyas_fold"/>
</dbReference>
<gene>
    <name evidence="2" type="ORF">V474_14920</name>
</gene>
<evidence type="ECO:0000313" key="3">
    <source>
        <dbReference type="Proteomes" id="UP000052268"/>
    </source>
</evidence>
<dbReference type="Gene3D" id="2.160.20.10">
    <property type="entry name" value="Single-stranded right-handed beta-helix, Pectin lyase-like"/>
    <property type="match status" value="2"/>
</dbReference>
<dbReference type="Pfam" id="PF14592">
    <property type="entry name" value="Chondroitinas_B"/>
    <property type="match status" value="1"/>
</dbReference>
<dbReference type="InterPro" id="IPR006626">
    <property type="entry name" value="PbH1"/>
</dbReference>
<sequence length="750" mass="78892">MVTEGDFCVKGRSIRFAWSIVLLPALPCPVLAAEFLVHDQAEYRAAIVKAAPGDIVRLADGEWKDFPLLFEGKGTEKRPITLTAQTKGKVVLSGTSSLKLAGSYLVVSGLVFRGGHAPGAEVISFRRDSQNVAAHSRLTEIVIDHFNQPDRRKEDRWVSLYGHDNRVDHSWFAGKGNAGVTLAVIRPKGQAGANNHRIDHNYFGPRPPLGSNGGETIRIGTSEESLSDSASMVDSNVFDRCDGEVEIVSVKSGGNIIRGNLILRSQGSIVLRHGNGNLVERNVFMGHGKPHTGGVRVINMRQTVRDNYMEGLAGTDFTSALAVMNGVPGSAINRYHPVSQAVIAGNSILNAGRITLGAGADAERTAAPSHSELRGNLMTGANADTLFQIEADTRGIVFSRNVTSAAVPAPLSPGVRQIATALARAGNGLLYPADPQLAQVGAPRDLKPLALKDVGPDWYAKPADQTGFGTGRSVTVSADGLATATAQATPGEVLRLKAGRYTVNAPLNITAALTITGPAAAEIVFSSPTLFALAEGGSLRLEGLTIRGDKAPRLPGNAAVRAAQVSTIANYAVEMDGTVFTGMDAAPDFDLIATAPATFADHIDLNGISVTGLSGKVLAASAETSGRGLYAAEHIRIINSRFERIGALADILRGGTDESTFGPEVTITGNTVAQSGRVLLTLSGVQSTLIEDNTFRRGGAITLAHSVGSPDTRIRGNRLVETPEPLIKKLYPQGTPKVQVSDNTRSGDAS</sequence>
<proteinExistence type="predicted"/>
<organism evidence="2 3">
    <name type="scientific">Novosphingobium barchaimii LL02</name>
    <dbReference type="NCBI Taxonomy" id="1114963"/>
    <lineage>
        <taxon>Bacteria</taxon>
        <taxon>Pseudomonadati</taxon>
        <taxon>Pseudomonadota</taxon>
        <taxon>Alphaproteobacteria</taxon>
        <taxon>Sphingomonadales</taxon>
        <taxon>Sphingomonadaceae</taxon>
        <taxon>Novosphingobium</taxon>
    </lineage>
</organism>
<comment type="caution">
    <text evidence="2">The sequence shown here is derived from an EMBL/GenBank/DDBJ whole genome shotgun (WGS) entry which is preliminary data.</text>
</comment>
<dbReference type="CDD" id="cd14251">
    <property type="entry name" value="PL-6"/>
    <property type="match status" value="1"/>
</dbReference>
<evidence type="ECO:0000256" key="1">
    <source>
        <dbReference type="SAM" id="SignalP"/>
    </source>
</evidence>
<dbReference type="InterPro" id="IPR011050">
    <property type="entry name" value="Pectin_lyase_fold/virulence"/>
</dbReference>